<comment type="caution">
    <text evidence="5">The sequence shown here is derived from an EMBL/GenBank/DDBJ whole genome shotgun (WGS) entry which is preliminary data.</text>
</comment>
<accession>A0ABP7WCQ6</accession>
<reference evidence="6" key="1">
    <citation type="journal article" date="2019" name="Int. J. Syst. Evol. Microbiol.">
        <title>The Global Catalogue of Microorganisms (GCM) 10K type strain sequencing project: providing services to taxonomists for standard genome sequencing and annotation.</title>
        <authorList>
            <consortium name="The Broad Institute Genomics Platform"/>
            <consortium name="The Broad Institute Genome Sequencing Center for Infectious Disease"/>
            <person name="Wu L."/>
            <person name="Ma J."/>
        </authorList>
    </citation>
    <scope>NUCLEOTIDE SEQUENCE [LARGE SCALE GENOMIC DNA]</scope>
    <source>
        <strain evidence="6">JCM 17085</strain>
    </source>
</reference>
<evidence type="ECO:0000256" key="3">
    <source>
        <dbReference type="ARBA" id="ARBA00022475"/>
    </source>
</evidence>
<keyword evidence="6" id="KW-1185">Reference proteome</keyword>
<evidence type="ECO:0000256" key="2">
    <source>
        <dbReference type="ARBA" id="ARBA00009852"/>
    </source>
</evidence>
<evidence type="ECO:0000256" key="4">
    <source>
        <dbReference type="ARBA" id="ARBA00023136"/>
    </source>
</evidence>
<evidence type="ECO:0000313" key="5">
    <source>
        <dbReference type="EMBL" id="GAA4086172.1"/>
    </source>
</evidence>
<evidence type="ECO:0000313" key="6">
    <source>
        <dbReference type="Proteomes" id="UP001500841"/>
    </source>
</evidence>
<evidence type="ECO:0008006" key="7">
    <source>
        <dbReference type="Google" id="ProtNLM"/>
    </source>
</evidence>
<dbReference type="InterPro" id="IPR009722">
    <property type="entry name" value="YjiK/CarP"/>
</dbReference>
<proteinExistence type="inferred from homology"/>
<name>A0ABP7WCQ6_9SPHI</name>
<dbReference type="Proteomes" id="UP001500841">
    <property type="component" value="Unassembled WGS sequence"/>
</dbReference>
<dbReference type="Gene3D" id="2.120.10.30">
    <property type="entry name" value="TolB, C-terminal domain"/>
    <property type="match status" value="1"/>
</dbReference>
<dbReference type="SUPFAM" id="SSF50956">
    <property type="entry name" value="Thermostable phytase (3-phytase)"/>
    <property type="match status" value="1"/>
</dbReference>
<keyword evidence="4" id="KW-0472">Membrane</keyword>
<keyword evidence="3" id="KW-1003">Cell membrane</keyword>
<dbReference type="PROSITE" id="PS51257">
    <property type="entry name" value="PROKAR_LIPOPROTEIN"/>
    <property type="match status" value="1"/>
</dbReference>
<organism evidence="5 6">
    <name type="scientific">Mucilaginibacter panaciglaebae</name>
    <dbReference type="NCBI Taxonomy" id="502331"/>
    <lineage>
        <taxon>Bacteria</taxon>
        <taxon>Pseudomonadati</taxon>
        <taxon>Bacteroidota</taxon>
        <taxon>Sphingobacteriia</taxon>
        <taxon>Sphingobacteriales</taxon>
        <taxon>Sphingobacteriaceae</taxon>
        <taxon>Mucilaginibacter</taxon>
    </lineage>
</organism>
<protein>
    <recommendedName>
        <fullName evidence="7">SdiA-regulated family protein</fullName>
    </recommendedName>
</protein>
<comment type="subcellular location">
    <subcellularLocation>
        <location evidence="1">Cell membrane</location>
    </subcellularLocation>
</comment>
<dbReference type="InterPro" id="IPR011042">
    <property type="entry name" value="6-blade_b-propeller_TolB-like"/>
</dbReference>
<gene>
    <name evidence="5" type="ORF">GCM10022392_03890</name>
</gene>
<dbReference type="Pfam" id="PF06977">
    <property type="entry name" value="SdiA-regulated"/>
    <property type="match status" value="1"/>
</dbReference>
<dbReference type="RefSeq" id="WP_345100743.1">
    <property type="nucleotide sequence ID" value="NZ_BAABCV010000001.1"/>
</dbReference>
<dbReference type="EMBL" id="BAABCV010000001">
    <property type="protein sequence ID" value="GAA4086172.1"/>
    <property type="molecule type" value="Genomic_DNA"/>
</dbReference>
<comment type="similarity">
    <text evidence="2">Belongs to the YjiK family.</text>
</comment>
<sequence length="286" mass="32055">MKKRGSIIIVFILLMVFVTLSCIDKKTFSSPPGYDLNSPIKYFMSDDLLEISGIAFHHGNADSIYAEQDEEGKVFYLKLGDKKPGHSKFGKANDYEDIAILNDQVILLRSDGVFFIFPFKLLRSGEIQNVQKWNNVLPAGEYEGLFADEKANQLYVLCKHCNIDNTKKTNSGYTFQVAANGSVKQTGQFSISVKDIEAKLGSKKIAFHPSAFAKNQNTGEWFVLSSVNKLLVVTDANFKVKNVYPINPAVFIQPEGIAFDNQNNLYISNEGNKTLPGTVYKFNYKK</sequence>
<evidence type="ECO:0000256" key="1">
    <source>
        <dbReference type="ARBA" id="ARBA00004236"/>
    </source>
</evidence>